<reference evidence="1 2" key="1">
    <citation type="journal article" date="2013" name="Curr. Biol.">
        <title>The Genome of the Foraminiferan Reticulomyxa filosa.</title>
        <authorList>
            <person name="Glockner G."/>
            <person name="Hulsmann N."/>
            <person name="Schleicher M."/>
            <person name="Noegel A.A."/>
            <person name="Eichinger L."/>
            <person name="Gallinger C."/>
            <person name="Pawlowski J."/>
            <person name="Sierra R."/>
            <person name="Euteneuer U."/>
            <person name="Pillet L."/>
            <person name="Moustafa A."/>
            <person name="Platzer M."/>
            <person name="Groth M."/>
            <person name="Szafranski K."/>
            <person name="Schliwa M."/>
        </authorList>
    </citation>
    <scope>NUCLEOTIDE SEQUENCE [LARGE SCALE GENOMIC DNA]</scope>
</reference>
<accession>X6LKR1</accession>
<name>X6LKR1_RETFI</name>
<keyword evidence="2" id="KW-1185">Reference proteome</keyword>
<evidence type="ECO:0000313" key="1">
    <source>
        <dbReference type="EMBL" id="ETO01931.1"/>
    </source>
</evidence>
<comment type="caution">
    <text evidence="1">The sequence shown here is derived from an EMBL/GenBank/DDBJ whole genome shotgun (WGS) entry which is preliminary data.</text>
</comment>
<protein>
    <submittedName>
        <fullName evidence="1">Uncharacterized protein</fullName>
    </submittedName>
</protein>
<gene>
    <name evidence="1" type="ORF">RFI_35511</name>
</gene>
<dbReference type="AlphaFoldDB" id="X6LKR1"/>
<evidence type="ECO:0000313" key="2">
    <source>
        <dbReference type="Proteomes" id="UP000023152"/>
    </source>
</evidence>
<dbReference type="EMBL" id="ASPP01037079">
    <property type="protein sequence ID" value="ETO01931.1"/>
    <property type="molecule type" value="Genomic_DNA"/>
</dbReference>
<sequence length="372" mass="41114">MENWGHEELGFDIIEEAEAVQKEFKAVLDSVGKTQEETKIALDSATKMREETKIALDSVDKILEMSKTSQQILTALEASIEKRMEAYQIHLDEGDDDHNITLAPSLEQPASLWNEAPNPLEIKSAASLPSDEPVKLESVWRYNIKPFESSASFEEKNLDTSGQDSFFIQAYIPSLPGAIVTGLAGVADEIAMSYGYTSKAYIAPTVLSTMSAYKAVTKLSSFLSGKIEQINKVAGDITQYKIDAAIANDKDYQFMADYHDGYGKLIEEVKGEEGLLKFAENLAKVAREDGDTAGLKEATTAIAYAEEQLSKRAPWIYENRFEESAKKMEAIKSGYVEQHDVSANVGLAAARLFGFDEQYADTFLKVYNVASK</sequence>
<organism evidence="1 2">
    <name type="scientific">Reticulomyxa filosa</name>
    <dbReference type="NCBI Taxonomy" id="46433"/>
    <lineage>
        <taxon>Eukaryota</taxon>
        <taxon>Sar</taxon>
        <taxon>Rhizaria</taxon>
        <taxon>Retaria</taxon>
        <taxon>Foraminifera</taxon>
        <taxon>Monothalamids</taxon>
        <taxon>Reticulomyxidae</taxon>
        <taxon>Reticulomyxa</taxon>
    </lineage>
</organism>
<dbReference type="Proteomes" id="UP000023152">
    <property type="component" value="Unassembled WGS sequence"/>
</dbReference>
<proteinExistence type="predicted"/>
<feature type="non-terminal residue" evidence="1">
    <location>
        <position position="372"/>
    </location>
</feature>